<keyword evidence="4" id="KW-0238">DNA-binding</keyword>
<feature type="region of interest" description="Disordered" evidence="7">
    <location>
        <begin position="155"/>
        <end position="201"/>
    </location>
</feature>
<dbReference type="Gene3D" id="4.10.240.10">
    <property type="entry name" value="Zn(2)-C6 fungal-type DNA-binding domain"/>
    <property type="match status" value="1"/>
</dbReference>
<evidence type="ECO:0000313" key="9">
    <source>
        <dbReference type="EMBL" id="PVI00080.1"/>
    </source>
</evidence>
<dbReference type="GO" id="GO:0043565">
    <property type="term" value="F:sequence-specific DNA binding"/>
    <property type="evidence" value="ECO:0007669"/>
    <property type="project" value="TreeGrafter"/>
</dbReference>
<comment type="subcellular location">
    <subcellularLocation>
        <location evidence="1">Nucleus</location>
    </subcellularLocation>
</comment>
<feature type="region of interest" description="Disordered" evidence="7">
    <location>
        <begin position="1"/>
        <end position="63"/>
    </location>
</feature>
<dbReference type="Pfam" id="PF04082">
    <property type="entry name" value="Fungal_trans"/>
    <property type="match status" value="1"/>
</dbReference>
<evidence type="ECO:0000256" key="1">
    <source>
        <dbReference type="ARBA" id="ARBA00004123"/>
    </source>
</evidence>
<feature type="non-terminal residue" evidence="9">
    <location>
        <position position="792"/>
    </location>
</feature>
<accession>A0A2V1DRZ1</accession>
<evidence type="ECO:0000259" key="8">
    <source>
        <dbReference type="PROSITE" id="PS50048"/>
    </source>
</evidence>
<evidence type="ECO:0000256" key="5">
    <source>
        <dbReference type="ARBA" id="ARBA00023163"/>
    </source>
</evidence>
<feature type="compositionally biased region" description="Basic and acidic residues" evidence="7">
    <location>
        <begin position="53"/>
        <end position="63"/>
    </location>
</feature>
<dbReference type="PROSITE" id="PS50048">
    <property type="entry name" value="ZN2_CY6_FUNGAL_2"/>
    <property type="match status" value="1"/>
</dbReference>
<dbReference type="OrthoDB" id="2579025at2759"/>
<dbReference type="CDD" id="cd00067">
    <property type="entry name" value="GAL4"/>
    <property type="match status" value="1"/>
</dbReference>
<dbReference type="GO" id="GO:0045944">
    <property type="term" value="P:positive regulation of transcription by RNA polymerase II"/>
    <property type="evidence" value="ECO:0007669"/>
    <property type="project" value="TreeGrafter"/>
</dbReference>
<proteinExistence type="predicted"/>
<reference evidence="9 10" key="1">
    <citation type="journal article" date="2018" name="Sci. Rep.">
        <title>Comparative genomics provides insights into the lifestyle and reveals functional heterogeneity of dark septate endophytic fungi.</title>
        <authorList>
            <person name="Knapp D.G."/>
            <person name="Nemeth J.B."/>
            <person name="Barry K."/>
            <person name="Hainaut M."/>
            <person name="Henrissat B."/>
            <person name="Johnson J."/>
            <person name="Kuo A."/>
            <person name="Lim J.H.P."/>
            <person name="Lipzen A."/>
            <person name="Nolan M."/>
            <person name="Ohm R.A."/>
            <person name="Tamas L."/>
            <person name="Grigoriev I.V."/>
            <person name="Spatafora J.W."/>
            <person name="Nagy L.G."/>
            <person name="Kovacs G.M."/>
        </authorList>
    </citation>
    <scope>NUCLEOTIDE SEQUENCE [LARGE SCALE GENOMIC DNA]</scope>
    <source>
        <strain evidence="9 10">DSE2036</strain>
    </source>
</reference>
<evidence type="ECO:0000256" key="7">
    <source>
        <dbReference type="SAM" id="MobiDB-lite"/>
    </source>
</evidence>
<dbReference type="InterPro" id="IPR001138">
    <property type="entry name" value="Zn2Cys6_DnaBD"/>
</dbReference>
<dbReference type="STRING" id="97972.A0A2V1DRZ1"/>
<dbReference type="GO" id="GO:0006351">
    <property type="term" value="P:DNA-templated transcription"/>
    <property type="evidence" value="ECO:0007669"/>
    <property type="project" value="InterPro"/>
</dbReference>
<dbReference type="Proteomes" id="UP000244855">
    <property type="component" value="Unassembled WGS sequence"/>
</dbReference>
<dbReference type="SMART" id="SM00906">
    <property type="entry name" value="Fungal_trans"/>
    <property type="match status" value="1"/>
</dbReference>
<name>A0A2V1DRZ1_9PLEO</name>
<feature type="region of interest" description="Disordered" evidence="7">
    <location>
        <begin position="682"/>
        <end position="760"/>
    </location>
</feature>
<evidence type="ECO:0000256" key="6">
    <source>
        <dbReference type="ARBA" id="ARBA00023242"/>
    </source>
</evidence>
<dbReference type="EMBL" id="KZ805379">
    <property type="protein sequence ID" value="PVI00080.1"/>
    <property type="molecule type" value="Genomic_DNA"/>
</dbReference>
<dbReference type="CDD" id="cd12148">
    <property type="entry name" value="fungal_TF_MHR"/>
    <property type="match status" value="1"/>
</dbReference>
<dbReference type="SMART" id="SM00066">
    <property type="entry name" value="GAL4"/>
    <property type="match status" value="1"/>
</dbReference>
<gene>
    <name evidence="9" type="ORF">DM02DRAFT_563615</name>
</gene>
<dbReference type="PANTHER" id="PTHR47540:SF3">
    <property type="entry name" value="ZN(II)2CYS6 TRANSCRIPTION FACTOR (EUROFUNG)"/>
    <property type="match status" value="1"/>
</dbReference>
<protein>
    <recommendedName>
        <fullName evidence="8">Zn(2)-C6 fungal-type domain-containing protein</fullName>
    </recommendedName>
</protein>
<feature type="compositionally biased region" description="Low complexity" evidence="7">
    <location>
        <begin position="1"/>
        <end position="10"/>
    </location>
</feature>
<feature type="compositionally biased region" description="Low complexity" evidence="7">
    <location>
        <begin position="704"/>
        <end position="745"/>
    </location>
</feature>
<keyword evidence="2" id="KW-0479">Metal-binding</keyword>
<evidence type="ECO:0000313" key="10">
    <source>
        <dbReference type="Proteomes" id="UP000244855"/>
    </source>
</evidence>
<dbReference type="Pfam" id="PF00172">
    <property type="entry name" value="Zn_clus"/>
    <property type="match status" value="1"/>
</dbReference>
<keyword evidence="10" id="KW-1185">Reference proteome</keyword>
<dbReference type="GO" id="GO:0008270">
    <property type="term" value="F:zinc ion binding"/>
    <property type="evidence" value="ECO:0007669"/>
    <property type="project" value="InterPro"/>
</dbReference>
<keyword evidence="5" id="KW-0804">Transcription</keyword>
<dbReference type="GO" id="GO:0000981">
    <property type="term" value="F:DNA-binding transcription factor activity, RNA polymerase II-specific"/>
    <property type="evidence" value="ECO:0007669"/>
    <property type="project" value="InterPro"/>
</dbReference>
<evidence type="ECO:0000256" key="3">
    <source>
        <dbReference type="ARBA" id="ARBA00023015"/>
    </source>
</evidence>
<evidence type="ECO:0000256" key="4">
    <source>
        <dbReference type="ARBA" id="ARBA00023125"/>
    </source>
</evidence>
<dbReference type="InterPro" id="IPR051711">
    <property type="entry name" value="Stress_Response_Reg"/>
</dbReference>
<evidence type="ECO:0000256" key="2">
    <source>
        <dbReference type="ARBA" id="ARBA00022723"/>
    </source>
</evidence>
<feature type="compositionally biased region" description="Low complexity" evidence="7">
    <location>
        <begin position="686"/>
        <end position="697"/>
    </location>
</feature>
<dbReference type="SUPFAM" id="SSF57701">
    <property type="entry name" value="Zn2/Cys6 DNA-binding domain"/>
    <property type="match status" value="1"/>
</dbReference>
<dbReference type="InterPro" id="IPR007219">
    <property type="entry name" value="XnlR_reg_dom"/>
</dbReference>
<dbReference type="AlphaFoldDB" id="A0A2V1DRZ1"/>
<keyword evidence="6" id="KW-0539">Nucleus</keyword>
<keyword evidence="3" id="KW-0805">Transcription regulation</keyword>
<dbReference type="GO" id="GO:0005634">
    <property type="term" value="C:nucleus"/>
    <property type="evidence" value="ECO:0007669"/>
    <property type="project" value="UniProtKB-SubCell"/>
</dbReference>
<organism evidence="9 10">
    <name type="scientific">Periconia macrospinosa</name>
    <dbReference type="NCBI Taxonomy" id="97972"/>
    <lineage>
        <taxon>Eukaryota</taxon>
        <taxon>Fungi</taxon>
        <taxon>Dikarya</taxon>
        <taxon>Ascomycota</taxon>
        <taxon>Pezizomycotina</taxon>
        <taxon>Dothideomycetes</taxon>
        <taxon>Pleosporomycetidae</taxon>
        <taxon>Pleosporales</taxon>
        <taxon>Massarineae</taxon>
        <taxon>Periconiaceae</taxon>
        <taxon>Periconia</taxon>
    </lineage>
</organism>
<dbReference type="PANTHER" id="PTHR47540">
    <property type="entry name" value="THIAMINE REPRESSIBLE GENES REGULATORY PROTEIN THI5"/>
    <property type="match status" value="1"/>
</dbReference>
<feature type="domain" description="Zn(2)-C6 fungal-type" evidence="8">
    <location>
        <begin position="65"/>
        <end position="94"/>
    </location>
</feature>
<dbReference type="InterPro" id="IPR036864">
    <property type="entry name" value="Zn2-C6_fun-type_DNA-bd_sf"/>
</dbReference>
<dbReference type="PROSITE" id="PS00463">
    <property type="entry name" value="ZN2_CY6_FUNGAL_1"/>
    <property type="match status" value="1"/>
</dbReference>
<sequence>MASTESSPSAQAPPPAWAHVAGNRTSVSGEASPGNDTVRADQDGTAQPAAKRRREEKERTRVSRACDRCKKKKTRCTGRCPCTLCLKSGLPCEFTASYTRGRLPSVIVDENAIAAAPSTRPRVSMPATISVTEQSPPVPPSPSFQLQKPIALPSMNVPSPSDIFSRDRLTVPNIEDSSLDRSRDPPSRTSPEPPQTDLQGHYVGPASGVSFLLRIQKRLHQNSSHSHDSSIFTFGDAPLPEFDPTFFVLPPKDDAQKLVARYFDFAAPTHRFLHQPSIEQLLEEFYETQGNMRCKEDAPAKTALLLVVMAQAKAYSSNDTLPNDHSARYFAASEHQLSKERGAVRLASVQARLGQCFYLLSQSRVNHCWSLFGTMAHLAFAIGLNRGRRSEPACTGTGTIDYIEVESRRRCFWIAYVLDKYLAAALGRPRTFKDEDIDQELPTLVHDKDLLSNSISPASLSAYEIPLSMAPIEHVKISRIVALVLKDIYAINPPPTPSQRLALAAKHMSSLRSWRANLTRFLDTSETPSSVLIPIYQRQRNVLNLAYCHAVILINRPFLLSNFANLTRKEGPTSGPSADTKDNVQACLDAAMGIVRVIDDYNASGMQLVRAFWFTQYYAFCAVVVLYVYRIQQGIVDPGKCEGYFTAGQRTQRVLENISESDCLSKRYCLVLKELQFEAAKHRHPSSSSSSAAARARQNPSDGAGAIPSPAALAPPSSPSFNTSNTTTDNPTSFYGSSSTTTSTTAPAGLPTPESALFGGTTDFMSPNSIMADLTGWGQFDSLVTAGIGIMD</sequence>